<dbReference type="AlphaFoldDB" id="A0A8H4IKY8"/>
<evidence type="ECO:0000256" key="5">
    <source>
        <dbReference type="ARBA" id="ARBA00023163"/>
    </source>
</evidence>
<dbReference type="GO" id="GO:0006281">
    <property type="term" value="P:DNA repair"/>
    <property type="evidence" value="ECO:0007669"/>
    <property type="project" value="InterPro"/>
</dbReference>
<evidence type="ECO:0000256" key="4">
    <source>
        <dbReference type="ARBA" id="ARBA00023159"/>
    </source>
</evidence>
<dbReference type="PROSITE" id="PS01124">
    <property type="entry name" value="HTH_ARAC_FAMILY_2"/>
    <property type="match status" value="1"/>
</dbReference>
<keyword evidence="4" id="KW-0010">Activator</keyword>
<proteinExistence type="predicted"/>
<reference evidence="8" key="1">
    <citation type="submission" date="2020-04" db="EMBL/GenBank/DDBJ databases">
        <title>Genome Assembly and Annotation of Botryosphaeria dothidea sdau 11-99, a Latent Pathogen of Apple Fruit Ring Rot in China.</title>
        <authorList>
            <person name="Yu C."/>
            <person name="Diao Y."/>
            <person name="Lu Q."/>
            <person name="Zhao J."/>
            <person name="Cui S."/>
            <person name="Peng C."/>
            <person name="He B."/>
            <person name="Liu H."/>
        </authorList>
    </citation>
    <scope>NUCLEOTIDE SEQUENCE [LARGE SCALE GENOMIC DNA]</scope>
    <source>
        <strain evidence="8">Sdau11-99</strain>
    </source>
</reference>
<evidence type="ECO:0000256" key="3">
    <source>
        <dbReference type="ARBA" id="ARBA00023015"/>
    </source>
</evidence>
<evidence type="ECO:0000256" key="6">
    <source>
        <dbReference type="SAM" id="MobiDB-lite"/>
    </source>
</evidence>
<gene>
    <name evidence="8" type="ORF">GTA08_BOTSDO09615</name>
</gene>
<protein>
    <recommendedName>
        <fullName evidence="7">HTH araC/xylS-type domain-containing protein</fullName>
    </recommendedName>
</protein>
<organism evidence="8 9">
    <name type="scientific">Botryosphaeria dothidea</name>
    <dbReference type="NCBI Taxonomy" id="55169"/>
    <lineage>
        <taxon>Eukaryota</taxon>
        <taxon>Fungi</taxon>
        <taxon>Dikarya</taxon>
        <taxon>Ascomycota</taxon>
        <taxon>Pezizomycotina</taxon>
        <taxon>Dothideomycetes</taxon>
        <taxon>Dothideomycetes incertae sedis</taxon>
        <taxon>Botryosphaeriales</taxon>
        <taxon>Botryosphaeriaceae</taxon>
        <taxon>Botryosphaeria</taxon>
    </lineage>
</organism>
<dbReference type="SUPFAM" id="SSF57884">
    <property type="entry name" value="Ada DNA repair protein, N-terminal domain (N-Ada 10)"/>
    <property type="match status" value="1"/>
</dbReference>
<accession>A0A8H4IKY8</accession>
<comment type="cofactor">
    <cofactor evidence="1">
        <name>Zn(2+)</name>
        <dbReference type="ChEBI" id="CHEBI:29105"/>
    </cofactor>
</comment>
<evidence type="ECO:0000256" key="1">
    <source>
        <dbReference type="ARBA" id="ARBA00001947"/>
    </source>
</evidence>
<name>A0A8H4IKY8_9PEZI</name>
<feature type="compositionally biased region" description="Polar residues" evidence="6">
    <location>
        <begin position="1"/>
        <end position="10"/>
    </location>
</feature>
<keyword evidence="5" id="KW-0804">Transcription</keyword>
<dbReference type="GO" id="GO:0008168">
    <property type="term" value="F:methyltransferase activity"/>
    <property type="evidence" value="ECO:0007669"/>
    <property type="project" value="UniProtKB-KW"/>
</dbReference>
<evidence type="ECO:0000256" key="2">
    <source>
        <dbReference type="ARBA" id="ARBA00022603"/>
    </source>
</evidence>
<dbReference type="GO" id="GO:0003700">
    <property type="term" value="F:DNA-binding transcription factor activity"/>
    <property type="evidence" value="ECO:0007669"/>
    <property type="project" value="InterPro"/>
</dbReference>
<feature type="domain" description="HTH araC/xylS-type" evidence="7">
    <location>
        <begin position="129"/>
        <end position="159"/>
    </location>
</feature>
<dbReference type="InterPro" id="IPR018060">
    <property type="entry name" value="HTH_AraC"/>
</dbReference>
<evidence type="ECO:0000313" key="8">
    <source>
        <dbReference type="EMBL" id="KAF4302302.1"/>
    </source>
</evidence>
<feature type="region of interest" description="Disordered" evidence="6">
    <location>
        <begin position="1"/>
        <end position="20"/>
    </location>
</feature>
<evidence type="ECO:0000259" key="7">
    <source>
        <dbReference type="PROSITE" id="PS01124"/>
    </source>
</evidence>
<dbReference type="Pfam" id="PF00165">
    <property type="entry name" value="HTH_AraC"/>
    <property type="match status" value="1"/>
</dbReference>
<dbReference type="InterPro" id="IPR009057">
    <property type="entry name" value="Homeodomain-like_sf"/>
</dbReference>
<keyword evidence="9" id="KW-1185">Reference proteome</keyword>
<keyword evidence="2" id="KW-0489">Methyltransferase</keyword>
<keyword evidence="3" id="KW-0805">Transcription regulation</keyword>
<dbReference type="GO" id="GO:0008270">
    <property type="term" value="F:zinc ion binding"/>
    <property type="evidence" value="ECO:0007669"/>
    <property type="project" value="InterPro"/>
</dbReference>
<feature type="region of interest" description="Disordered" evidence="6">
    <location>
        <begin position="167"/>
        <end position="191"/>
    </location>
</feature>
<dbReference type="GO" id="GO:0043565">
    <property type="term" value="F:sequence-specific DNA binding"/>
    <property type="evidence" value="ECO:0007669"/>
    <property type="project" value="InterPro"/>
</dbReference>
<dbReference type="EMBL" id="WWBZ02000073">
    <property type="protein sequence ID" value="KAF4302302.1"/>
    <property type="molecule type" value="Genomic_DNA"/>
</dbReference>
<comment type="caution">
    <text evidence="8">The sequence shown here is derived from an EMBL/GenBank/DDBJ whole genome shotgun (WGS) entry which is preliminary data.</text>
</comment>
<dbReference type="Pfam" id="PF02805">
    <property type="entry name" value="Ada_Zn_binding"/>
    <property type="match status" value="1"/>
</dbReference>
<dbReference type="GO" id="GO:0032259">
    <property type="term" value="P:methylation"/>
    <property type="evidence" value="ECO:0007669"/>
    <property type="project" value="UniProtKB-KW"/>
</dbReference>
<feature type="compositionally biased region" description="Basic and acidic residues" evidence="6">
    <location>
        <begin position="167"/>
        <end position="186"/>
    </location>
</feature>
<dbReference type="OrthoDB" id="2447880at2759"/>
<dbReference type="SUPFAM" id="SSF46689">
    <property type="entry name" value="Homeodomain-like"/>
    <property type="match status" value="1"/>
</dbReference>
<dbReference type="Proteomes" id="UP000572817">
    <property type="component" value="Unassembled WGS sequence"/>
</dbReference>
<dbReference type="InterPro" id="IPR035451">
    <property type="entry name" value="Ada-like_dom_sf"/>
</dbReference>
<dbReference type="InterPro" id="IPR004026">
    <property type="entry name" value="Ada_DNA_repair_Zn-bd"/>
</dbReference>
<dbReference type="Gene3D" id="3.40.10.10">
    <property type="entry name" value="DNA Methylphosphotriester Repair Domain"/>
    <property type="match status" value="1"/>
</dbReference>
<keyword evidence="2" id="KW-0808">Transferase</keyword>
<dbReference type="Gene3D" id="1.10.10.60">
    <property type="entry name" value="Homeodomain-like"/>
    <property type="match status" value="1"/>
</dbReference>
<sequence>MPSLCPQLQNAHPPKHHHLAMTSSSFTTPAARWRATISRAPAAHAAFVYAVLTTRIYCRPTCAARLARRANVAFYDDSASAAAAGFRACKRCRPDGSGDGFDERERGRRAAARARGVLERERGAVVWREVAGEVGLSTRYLHDAFKKAFGVTPGAYARALKRGRDGRSLEEEAAVRGEEISERDAPGDEGSELAGLEAWLDFPPEEAFAVENAGCPALDASLSSSTDGSEWDSWDEFLLWEPVTFPLENPLPQGVI</sequence>
<evidence type="ECO:0000313" key="9">
    <source>
        <dbReference type="Proteomes" id="UP000572817"/>
    </source>
</evidence>